<dbReference type="PANTHER" id="PTHR13014">
    <property type="entry name" value="MITOCHONDRIAL 28S RIBOSOMAL PROTEIN S30/P52 PRO-APOTOTIC PROTEIN"/>
    <property type="match status" value="1"/>
</dbReference>
<evidence type="ECO:0000256" key="3">
    <source>
        <dbReference type="ARBA" id="ARBA00023128"/>
    </source>
</evidence>
<reference evidence="5 6" key="1">
    <citation type="journal article" date="2022" name="Nat. Ecol. Evol.">
        <title>A masculinizing supergene underlies an exaggerated male reproductive morph in a spider.</title>
        <authorList>
            <person name="Hendrickx F."/>
            <person name="De Corte Z."/>
            <person name="Sonet G."/>
            <person name="Van Belleghem S.M."/>
            <person name="Kostlbacher S."/>
            <person name="Vangestel C."/>
        </authorList>
    </citation>
    <scope>NUCLEOTIDE SEQUENCE [LARGE SCALE GENOMIC DNA]</scope>
    <source>
        <strain evidence="5">W744_W776</strain>
    </source>
</reference>
<dbReference type="GO" id="GO:0005762">
    <property type="term" value="C:mitochondrial large ribosomal subunit"/>
    <property type="evidence" value="ECO:0007669"/>
    <property type="project" value="TreeGrafter"/>
</dbReference>
<dbReference type="GO" id="GO:0006412">
    <property type="term" value="P:translation"/>
    <property type="evidence" value="ECO:0007669"/>
    <property type="project" value="InterPro"/>
</dbReference>
<keyword evidence="4" id="KW-0687">Ribonucleoprotein</keyword>
<dbReference type="PANTHER" id="PTHR13014:SF3">
    <property type="entry name" value="LARGE RIBOSOMAL SUBUNIT PROTEIN ML65"/>
    <property type="match status" value="1"/>
</dbReference>
<evidence type="ECO:0000313" key="5">
    <source>
        <dbReference type="EMBL" id="KAG8193842.1"/>
    </source>
</evidence>
<name>A0AAV6VAX3_9ARAC</name>
<evidence type="ECO:0008006" key="7">
    <source>
        <dbReference type="Google" id="ProtNLM"/>
    </source>
</evidence>
<dbReference type="Proteomes" id="UP000827092">
    <property type="component" value="Unassembled WGS sequence"/>
</dbReference>
<dbReference type="AlphaFoldDB" id="A0AAV6VAX3"/>
<dbReference type="Pfam" id="PF07147">
    <property type="entry name" value="PDCD9"/>
    <property type="match status" value="1"/>
</dbReference>
<gene>
    <name evidence="5" type="ORF">JTE90_029574</name>
</gene>
<evidence type="ECO:0000256" key="2">
    <source>
        <dbReference type="ARBA" id="ARBA00022980"/>
    </source>
</evidence>
<keyword evidence="2" id="KW-0689">Ribosomal protein</keyword>
<evidence type="ECO:0000313" key="6">
    <source>
        <dbReference type="Proteomes" id="UP000827092"/>
    </source>
</evidence>
<dbReference type="GO" id="GO:0003735">
    <property type="term" value="F:structural constituent of ribosome"/>
    <property type="evidence" value="ECO:0007669"/>
    <property type="project" value="InterPro"/>
</dbReference>
<dbReference type="InterPro" id="IPR010793">
    <property type="entry name" value="Ribosomal_mL37/mL65"/>
</dbReference>
<sequence>MLSQMFSNLSASRIISRPNLKNISRIAASRLQHQLAEIKNEAPNYPPIIDPSDEGQKRHQRQLWYDSIKAMPTAEEKLYELSVQQRVRSTKHVIKDVPNIYTGIHFQNFITRTHLEKDLPDKLKMINVDTELSEIRDVLNEVLYNYYCNAFKHRSPKQLSDFLSEEEPGSSLAKSLIAQCSKKLAVRNEYIMNSTIQHQPRIDSFWWHAGYPSETEDVYEQNLCFQYKDFASFVVRMKEPLSPILNLDHPLCATSEVPDYKYQPEVFDYDTTIRHISSVPGIWPGDEHQFPLILFNTTDKLKDLLSQIKYCDISKIEHSLGVTSSFGYLNAIATYQGFTPFHDLTYPLVAQSVLTNGQDWTFFVYQLNTIAFHSDVDQKDRRNICWSSKKMRLFDTIEDGQVKGINEEVYKVLLKFLLNAPIAKDGLNLRPYLGEDKREKEDAEHMRYFLRKMFSWAPEFDEHLLEVPTWEQIYKDHPEAPPSPYIKRSNASWF</sequence>
<protein>
    <recommendedName>
        <fullName evidence="7">28S ribosomal protein S30, mitochondrial</fullName>
    </recommendedName>
</protein>
<keyword evidence="6" id="KW-1185">Reference proteome</keyword>
<keyword evidence="3" id="KW-0496">Mitochondrion</keyword>
<dbReference type="EMBL" id="JAFNEN010000114">
    <property type="protein sequence ID" value="KAG8193842.1"/>
    <property type="molecule type" value="Genomic_DNA"/>
</dbReference>
<proteinExistence type="predicted"/>
<comment type="subcellular location">
    <subcellularLocation>
        <location evidence="1">Mitochondrion</location>
    </subcellularLocation>
</comment>
<evidence type="ECO:0000256" key="1">
    <source>
        <dbReference type="ARBA" id="ARBA00004173"/>
    </source>
</evidence>
<organism evidence="5 6">
    <name type="scientific">Oedothorax gibbosus</name>
    <dbReference type="NCBI Taxonomy" id="931172"/>
    <lineage>
        <taxon>Eukaryota</taxon>
        <taxon>Metazoa</taxon>
        <taxon>Ecdysozoa</taxon>
        <taxon>Arthropoda</taxon>
        <taxon>Chelicerata</taxon>
        <taxon>Arachnida</taxon>
        <taxon>Araneae</taxon>
        <taxon>Araneomorphae</taxon>
        <taxon>Entelegynae</taxon>
        <taxon>Araneoidea</taxon>
        <taxon>Linyphiidae</taxon>
        <taxon>Erigoninae</taxon>
        <taxon>Oedothorax</taxon>
    </lineage>
</organism>
<dbReference type="InterPro" id="IPR039982">
    <property type="entry name" value="Ribosomal_mL65"/>
</dbReference>
<evidence type="ECO:0000256" key="4">
    <source>
        <dbReference type="ARBA" id="ARBA00023274"/>
    </source>
</evidence>
<accession>A0AAV6VAX3</accession>
<comment type="caution">
    <text evidence="5">The sequence shown here is derived from an EMBL/GenBank/DDBJ whole genome shotgun (WGS) entry which is preliminary data.</text>
</comment>